<comment type="caution">
    <text evidence="2">The sequence shown here is derived from an EMBL/GenBank/DDBJ whole genome shotgun (WGS) entry which is preliminary data.</text>
</comment>
<feature type="region of interest" description="Disordered" evidence="1">
    <location>
        <begin position="75"/>
        <end position="94"/>
    </location>
</feature>
<feature type="compositionally biased region" description="Pro residues" evidence="1">
    <location>
        <begin position="50"/>
        <end position="60"/>
    </location>
</feature>
<evidence type="ECO:0000256" key="1">
    <source>
        <dbReference type="SAM" id="MobiDB-lite"/>
    </source>
</evidence>
<name>A0A6A4TEI3_SCOMX</name>
<sequence>MRTKQRVARKADRRYTCERQAATIRLQESLYLLLQPMLSVYWQVQRQQPEPEPPPHPPTPLRRRGGELRLRNFGFASNDSETTKKKHHHKNETHLSTVCHRTAFRIKLQRHITAAWVRGNSITSGPQYSSSFCGQTQIIKCRFTLFDCTGATQRLR</sequence>
<dbReference type="EMBL" id="VEVO01000002">
    <property type="protein sequence ID" value="KAF0045956.1"/>
    <property type="molecule type" value="Genomic_DNA"/>
</dbReference>
<proteinExistence type="predicted"/>
<accession>A0A6A4TEI3</accession>
<dbReference type="AlphaFoldDB" id="A0A6A4TEI3"/>
<reference evidence="2 3" key="1">
    <citation type="submission" date="2019-06" db="EMBL/GenBank/DDBJ databases">
        <title>Draft genomes of female and male turbot (Scophthalmus maximus).</title>
        <authorList>
            <person name="Xu H."/>
            <person name="Xu X.-W."/>
            <person name="Shao C."/>
            <person name="Chen S."/>
        </authorList>
    </citation>
    <scope>NUCLEOTIDE SEQUENCE [LARGE SCALE GENOMIC DNA]</scope>
    <source>
        <strain evidence="2">Ysfricsl-2016a</strain>
        <tissue evidence="2">Blood</tissue>
    </source>
</reference>
<evidence type="ECO:0000313" key="3">
    <source>
        <dbReference type="Proteomes" id="UP000438429"/>
    </source>
</evidence>
<organism evidence="2 3">
    <name type="scientific">Scophthalmus maximus</name>
    <name type="common">Turbot</name>
    <name type="synonym">Psetta maxima</name>
    <dbReference type="NCBI Taxonomy" id="52904"/>
    <lineage>
        <taxon>Eukaryota</taxon>
        <taxon>Metazoa</taxon>
        <taxon>Chordata</taxon>
        <taxon>Craniata</taxon>
        <taxon>Vertebrata</taxon>
        <taxon>Euteleostomi</taxon>
        <taxon>Actinopterygii</taxon>
        <taxon>Neopterygii</taxon>
        <taxon>Teleostei</taxon>
        <taxon>Neoteleostei</taxon>
        <taxon>Acanthomorphata</taxon>
        <taxon>Carangaria</taxon>
        <taxon>Pleuronectiformes</taxon>
        <taxon>Pleuronectoidei</taxon>
        <taxon>Scophthalmidae</taxon>
        <taxon>Scophthalmus</taxon>
    </lineage>
</organism>
<dbReference type="Proteomes" id="UP000438429">
    <property type="component" value="Unassembled WGS sequence"/>
</dbReference>
<gene>
    <name evidence="2" type="ORF">F2P81_002485</name>
</gene>
<evidence type="ECO:0000313" key="2">
    <source>
        <dbReference type="EMBL" id="KAF0045956.1"/>
    </source>
</evidence>
<protein>
    <submittedName>
        <fullName evidence="2">Uncharacterized protein</fullName>
    </submittedName>
</protein>
<feature type="region of interest" description="Disordered" evidence="1">
    <location>
        <begin position="45"/>
        <end position="65"/>
    </location>
</feature>